<reference evidence="2 3" key="1">
    <citation type="submission" date="2019-12" db="EMBL/GenBank/DDBJ databases">
        <title>Genome sequencing and assembly of endphytes of Porphyra tenera.</title>
        <authorList>
            <person name="Park J.M."/>
            <person name="Shin R."/>
            <person name="Jo S.H."/>
        </authorList>
    </citation>
    <scope>NUCLEOTIDE SEQUENCE [LARGE SCALE GENOMIC DNA]</scope>
    <source>
        <strain evidence="2 3">GPM4</strain>
    </source>
</reference>
<name>A0A857JGK8_9ALTE</name>
<evidence type="ECO:0000313" key="2">
    <source>
        <dbReference type="EMBL" id="QHJ10111.1"/>
    </source>
</evidence>
<keyword evidence="3" id="KW-1185">Reference proteome</keyword>
<dbReference type="Proteomes" id="UP000464524">
    <property type="component" value="Chromosome"/>
</dbReference>
<proteinExistence type="predicted"/>
<keyword evidence="1" id="KW-1133">Transmembrane helix</keyword>
<accession>A0A857JGK8</accession>
<evidence type="ECO:0000313" key="3">
    <source>
        <dbReference type="Proteomes" id="UP000464524"/>
    </source>
</evidence>
<organism evidence="2 3">
    <name type="scientific">Paraglaciecola mesophila</name>
    <dbReference type="NCBI Taxonomy" id="197222"/>
    <lineage>
        <taxon>Bacteria</taxon>
        <taxon>Pseudomonadati</taxon>
        <taxon>Pseudomonadota</taxon>
        <taxon>Gammaproteobacteria</taxon>
        <taxon>Alteromonadales</taxon>
        <taxon>Alteromonadaceae</taxon>
        <taxon>Paraglaciecola</taxon>
    </lineage>
</organism>
<gene>
    <name evidence="2" type="ORF">FX988_00323</name>
</gene>
<feature type="transmembrane region" description="Helical" evidence="1">
    <location>
        <begin position="22"/>
        <end position="48"/>
    </location>
</feature>
<protein>
    <submittedName>
        <fullName evidence="2">Uncharacterized protein</fullName>
    </submittedName>
</protein>
<dbReference type="OrthoDB" id="6388715at2"/>
<dbReference type="RefSeq" id="WP_160178037.1">
    <property type="nucleotide sequence ID" value="NZ_CP047656.1"/>
</dbReference>
<dbReference type="EMBL" id="CP047656">
    <property type="protein sequence ID" value="QHJ10111.1"/>
    <property type="molecule type" value="Genomic_DNA"/>
</dbReference>
<evidence type="ECO:0000256" key="1">
    <source>
        <dbReference type="SAM" id="Phobius"/>
    </source>
</evidence>
<keyword evidence="1" id="KW-0472">Membrane</keyword>
<sequence>MEEIEVTWWRAARIWWSWAWRALLWTVPTAVLFGFAIGLTLAALGLSVEPFTPYIQTTGAGIGIFFGILAMKKIIGKQFNGFRIVVIKTAHTESAQTDVS</sequence>
<keyword evidence="1" id="KW-0812">Transmembrane</keyword>
<dbReference type="KEGG" id="pmes:FX988_00323"/>
<feature type="transmembrane region" description="Helical" evidence="1">
    <location>
        <begin position="54"/>
        <end position="71"/>
    </location>
</feature>
<dbReference type="AlphaFoldDB" id="A0A857JGK8"/>